<dbReference type="PANTHER" id="PTHR47619">
    <property type="entry name" value="METALLO-HYDROLASE YYCJ-RELATED"/>
    <property type="match status" value="1"/>
</dbReference>
<evidence type="ECO:0000313" key="2">
    <source>
        <dbReference type="EMBL" id="GAK37264.1"/>
    </source>
</evidence>
<evidence type="ECO:0000259" key="1">
    <source>
        <dbReference type="SMART" id="SM00849"/>
    </source>
</evidence>
<proteinExistence type="predicted"/>
<protein>
    <submittedName>
        <fullName evidence="2">Metallo-beta-lactamase family protein</fullName>
    </submittedName>
</protein>
<reference evidence="2 3" key="1">
    <citation type="journal article" date="2015" name="Microbes Environ.">
        <title>Distribution and evolution of nitrogen fixation genes in the phylum bacteroidetes.</title>
        <authorList>
            <person name="Inoue J."/>
            <person name="Oshima K."/>
            <person name="Suda W."/>
            <person name="Sakamoto M."/>
            <person name="Iino T."/>
            <person name="Noda S."/>
            <person name="Hongoh Y."/>
            <person name="Hattori M."/>
            <person name="Ohkuma M."/>
        </authorList>
    </citation>
    <scope>NUCLEOTIDE SEQUENCE [LARGE SCALE GENOMIC DNA]</scope>
    <source>
        <strain evidence="2 3">JCM 15093</strain>
    </source>
</reference>
<sequence>MKIKFISLASGSSGNCYYLGTEKYGILIDAGIGIRTIKKTLKEVQIPMESLRGVFVTHDHADHIKAVGHLGEKLHIPVYTTARIHEGINKSYCMTEKLCHSVRYLEKEAPMQLEDFRITSFEVPHDGTDNVGYCVEIDGKTFSFATDLGEITPTAAHYISKANYLIIEANYDEEMLKMGPYPAYLKERISGSTGHMCNMDTAEFLAENISEHLKYIWLCHLSKDNNHPELAYKTIEWKLRSKGIIAGKDVQLAALKRSTPSEVYVFE</sequence>
<dbReference type="AlphaFoldDB" id="A0A069DAK2"/>
<dbReference type="InterPro" id="IPR036866">
    <property type="entry name" value="RibonucZ/Hydroxyglut_hydro"/>
</dbReference>
<organism evidence="2 3">
    <name type="scientific">Bacteroides graminisolvens DSM 19988 = JCM 15093</name>
    <dbReference type="NCBI Taxonomy" id="1121097"/>
    <lineage>
        <taxon>Bacteria</taxon>
        <taxon>Pseudomonadati</taxon>
        <taxon>Bacteroidota</taxon>
        <taxon>Bacteroidia</taxon>
        <taxon>Bacteroidales</taxon>
        <taxon>Bacteroidaceae</taxon>
        <taxon>Bacteroides</taxon>
    </lineage>
</organism>
<dbReference type="Gene3D" id="3.60.15.10">
    <property type="entry name" value="Ribonuclease Z/Hydroxyacylglutathione hydrolase-like"/>
    <property type="match status" value="1"/>
</dbReference>
<dbReference type="eggNOG" id="COG1235">
    <property type="taxonomic scope" value="Bacteria"/>
</dbReference>
<dbReference type="STRING" id="1121097.GCA_000428125_01008"/>
<dbReference type="InterPro" id="IPR052533">
    <property type="entry name" value="WalJ/YycJ-like"/>
</dbReference>
<dbReference type="Pfam" id="PF12706">
    <property type="entry name" value="Lactamase_B_2"/>
    <property type="match status" value="1"/>
</dbReference>
<dbReference type="EMBL" id="BAJS01000016">
    <property type="protein sequence ID" value="GAK37264.1"/>
    <property type="molecule type" value="Genomic_DNA"/>
</dbReference>
<comment type="caution">
    <text evidence="2">The sequence shown here is derived from an EMBL/GenBank/DDBJ whole genome shotgun (WGS) entry which is preliminary data.</text>
</comment>
<dbReference type="OrthoDB" id="9781189at2"/>
<gene>
    <name evidence="2" type="ORF">JCM15093_2502</name>
</gene>
<name>A0A069DAK2_9BACE</name>
<dbReference type="Proteomes" id="UP000027601">
    <property type="component" value="Unassembled WGS sequence"/>
</dbReference>
<dbReference type="PANTHER" id="PTHR47619:SF1">
    <property type="entry name" value="EXODEOXYRIBONUCLEASE WALJ"/>
    <property type="match status" value="1"/>
</dbReference>
<evidence type="ECO:0000313" key="3">
    <source>
        <dbReference type="Proteomes" id="UP000027601"/>
    </source>
</evidence>
<dbReference type="SMART" id="SM00849">
    <property type="entry name" value="Lactamase_B"/>
    <property type="match status" value="1"/>
</dbReference>
<feature type="domain" description="Metallo-beta-lactamase" evidence="1">
    <location>
        <begin position="13"/>
        <end position="195"/>
    </location>
</feature>
<dbReference type="SUPFAM" id="SSF56281">
    <property type="entry name" value="Metallo-hydrolase/oxidoreductase"/>
    <property type="match status" value="1"/>
</dbReference>
<keyword evidence="3" id="KW-1185">Reference proteome</keyword>
<dbReference type="RefSeq" id="WP_024996978.1">
    <property type="nucleotide sequence ID" value="NZ_BAJS01000016.1"/>
</dbReference>
<dbReference type="InterPro" id="IPR001279">
    <property type="entry name" value="Metallo-B-lactamas"/>
</dbReference>
<accession>A0A069DAK2</accession>